<evidence type="ECO:0000313" key="1">
    <source>
        <dbReference type="EMBL" id="GBM60782.1"/>
    </source>
</evidence>
<sequence length="113" mass="13564">MKGDKRFLYNDLKCLNFSCIVRTRHEKLCRNHQSMISYRFETVLDVEKAGLIITSARITEGILQARKTRIRKRWNLRNNSFVLDSYWPLSLFYAERARPLQEEKVRSPRDISR</sequence>
<dbReference type="Proteomes" id="UP000499080">
    <property type="component" value="Unassembled WGS sequence"/>
</dbReference>
<gene>
    <name evidence="1" type="ORF">AVEN_188447_1</name>
</gene>
<protein>
    <submittedName>
        <fullName evidence="1">Uncharacterized protein</fullName>
    </submittedName>
</protein>
<reference evidence="1 2" key="1">
    <citation type="journal article" date="2019" name="Sci. Rep.">
        <title>Orb-weaving spider Araneus ventricosus genome elucidates the spidroin gene catalogue.</title>
        <authorList>
            <person name="Kono N."/>
            <person name="Nakamura H."/>
            <person name="Ohtoshi R."/>
            <person name="Moran D.A.P."/>
            <person name="Shinohara A."/>
            <person name="Yoshida Y."/>
            <person name="Fujiwara M."/>
            <person name="Mori M."/>
            <person name="Tomita M."/>
            <person name="Arakawa K."/>
        </authorList>
    </citation>
    <scope>NUCLEOTIDE SEQUENCE [LARGE SCALE GENOMIC DNA]</scope>
</reference>
<organism evidence="1 2">
    <name type="scientific">Araneus ventricosus</name>
    <name type="common">Orbweaver spider</name>
    <name type="synonym">Epeira ventricosa</name>
    <dbReference type="NCBI Taxonomy" id="182803"/>
    <lineage>
        <taxon>Eukaryota</taxon>
        <taxon>Metazoa</taxon>
        <taxon>Ecdysozoa</taxon>
        <taxon>Arthropoda</taxon>
        <taxon>Chelicerata</taxon>
        <taxon>Arachnida</taxon>
        <taxon>Araneae</taxon>
        <taxon>Araneomorphae</taxon>
        <taxon>Entelegynae</taxon>
        <taxon>Araneoidea</taxon>
        <taxon>Araneidae</taxon>
        <taxon>Araneus</taxon>
    </lineage>
</organism>
<dbReference type="EMBL" id="BGPR01001738">
    <property type="protein sequence ID" value="GBM60782.1"/>
    <property type="molecule type" value="Genomic_DNA"/>
</dbReference>
<comment type="caution">
    <text evidence="1">The sequence shown here is derived from an EMBL/GenBank/DDBJ whole genome shotgun (WGS) entry which is preliminary data.</text>
</comment>
<proteinExistence type="predicted"/>
<evidence type="ECO:0000313" key="2">
    <source>
        <dbReference type="Proteomes" id="UP000499080"/>
    </source>
</evidence>
<accession>A0A4Y2H397</accession>
<name>A0A4Y2H397_ARAVE</name>
<dbReference type="AlphaFoldDB" id="A0A4Y2H397"/>
<keyword evidence="2" id="KW-1185">Reference proteome</keyword>